<comment type="subcellular location">
    <subcellularLocation>
        <location evidence="1 4">Bacterial flagellum basal body</location>
    </subcellularLocation>
</comment>
<keyword evidence="3 4" id="KW-0975">Bacterial flagellum</keyword>
<keyword evidence="8" id="KW-1185">Reference proteome</keyword>
<dbReference type="RefSeq" id="WP_188640756.1">
    <property type="nucleotide sequence ID" value="NZ_BMID01000001.1"/>
</dbReference>
<evidence type="ECO:0000256" key="3">
    <source>
        <dbReference type="ARBA" id="ARBA00023143"/>
    </source>
</evidence>
<dbReference type="NCBIfam" id="TIGR00205">
    <property type="entry name" value="fliE"/>
    <property type="match status" value="1"/>
</dbReference>
<reference evidence="8" key="1">
    <citation type="journal article" date="2019" name="Int. J. Syst. Evol. Microbiol.">
        <title>The Global Catalogue of Microorganisms (GCM) 10K type strain sequencing project: providing services to taxonomists for standard genome sequencing and annotation.</title>
        <authorList>
            <consortium name="The Broad Institute Genomics Platform"/>
            <consortium name="The Broad Institute Genome Sequencing Center for Infectious Disease"/>
            <person name="Wu L."/>
            <person name="Ma J."/>
        </authorList>
    </citation>
    <scope>NUCLEOTIDE SEQUENCE [LARGE SCALE GENOMIC DNA]</scope>
    <source>
        <strain evidence="8">CGMCC 1.15297</strain>
    </source>
</reference>
<evidence type="ECO:0000256" key="6">
    <source>
        <dbReference type="SAM" id="MobiDB-lite"/>
    </source>
</evidence>
<dbReference type="Pfam" id="PF02049">
    <property type="entry name" value="FliE"/>
    <property type="match status" value="1"/>
</dbReference>
<proteinExistence type="inferred from homology"/>
<sequence>MESITSNLLAARNAILQQNKTLQNVADKPAGGPGAIPSSPTIGGGDDKAPFATTMREAIGQVNQAQTAASEAAAAYEAGETSDIAAVMLAKQKASVGFEATLQVRNKLLSAYENIMNMPV</sequence>
<name>A0ABQ1F1H3_9SPHN</name>
<organism evidence="7 8">
    <name type="scientific">Blastomonas marina</name>
    <dbReference type="NCBI Taxonomy" id="1867408"/>
    <lineage>
        <taxon>Bacteria</taxon>
        <taxon>Pseudomonadati</taxon>
        <taxon>Pseudomonadota</taxon>
        <taxon>Alphaproteobacteria</taxon>
        <taxon>Sphingomonadales</taxon>
        <taxon>Sphingomonadaceae</taxon>
        <taxon>Blastomonas</taxon>
    </lineage>
</organism>
<evidence type="ECO:0000256" key="5">
    <source>
        <dbReference type="NCBIfam" id="TIGR00205"/>
    </source>
</evidence>
<comment type="caution">
    <text evidence="7">The sequence shown here is derived from an EMBL/GenBank/DDBJ whole genome shotgun (WGS) entry which is preliminary data.</text>
</comment>
<dbReference type="InterPro" id="IPR001624">
    <property type="entry name" value="FliE"/>
</dbReference>
<evidence type="ECO:0000313" key="7">
    <source>
        <dbReference type="EMBL" id="GFZ96251.1"/>
    </source>
</evidence>
<accession>A0ABQ1F1H3</accession>
<dbReference type="PRINTS" id="PR01006">
    <property type="entry name" value="FLGHOOKFLIE"/>
</dbReference>
<dbReference type="PANTHER" id="PTHR34653">
    <property type="match status" value="1"/>
</dbReference>
<evidence type="ECO:0000313" key="8">
    <source>
        <dbReference type="Proteomes" id="UP000603317"/>
    </source>
</evidence>
<dbReference type="PANTHER" id="PTHR34653:SF1">
    <property type="entry name" value="FLAGELLAR HOOK-BASAL BODY COMPLEX PROTEIN FLIE"/>
    <property type="match status" value="1"/>
</dbReference>
<evidence type="ECO:0000256" key="2">
    <source>
        <dbReference type="ARBA" id="ARBA00009272"/>
    </source>
</evidence>
<evidence type="ECO:0000256" key="1">
    <source>
        <dbReference type="ARBA" id="ARBA00004117"/>
    </source>
</evidence>
<protein>
    <recommendedName>
        <fullName evidence="4 5">Flagellar hook-basal body complex protein FliE</fullName>
    </recommendedName>
</protein>
<gene>
    <name evidence="4" type="primary">fliE</name>
    <name evidence="7" type="ORF">GCM10010923_00030</name>
</gene>
<dbReference type="Proteomes" id="UP000603317">
    <property type="component" value="Unassembled WGS sequence"/>
</dbReference>
<feature type="region of interest" description="Disordered" evidence="6">
    <location>
        <begin position="22"/>
        <end position="50"/>
    </location>
</feature>
<dbReference type="EMBL" id="BMID01000001">
    <property type="protein sequence ID" value="GFZ96251.1"/>
    <property type="molecule type" value="Genomic_DNA"/>
</dbReference>
<dbReference type="HAMAP" id="MF_00724">
    <property type="entry name" value="FliE"/>
    <property type="match status" value="1"/>
</dbReference>
<evidence type="ECO:0000256" key="4">
    <source>
        <dbReference type="HAMAP-Rule" id="MF_00724"/>
    </source>
</evidence>
<comment type="similarity">
    <text evidence="2 4">Belongs to the FliE family.</text>
</comment>